<gene>
    <name evidence="1" type="ORF">A2304_01810</name>
</gene>
<dbReference type="Proteomes" id="UP000176501">
    <property type="component" value="Unassembled WGS sequence"/>
</dbReference>
<evidence type="ECO:0000313" key="2">
    <source>
        <dbReference type="Proteomes" id="UP000176501"/>
    </source>
</evidence>
<organism evidence="1 2">
    <name type="scientific">Candidatus Uhrbacteria bacterium RIFOXYB2_FULL_57_15</name>
    <dbReference type="NCBI Taxonomy" id="1802422"/>
    <lineage>
        <taxon>Bacteria</taxon>
        <taxon>Candidatus Uhriibacteriota</taxon>
    </lineage>
</organism>
<reference evidence="1 2" key="1">
    <citation type="journal article" date="2016" name="Nat. Commun.">
        <title>Thousands of microbial genomes shed light on interconnected biogeochemical processes in an aquifer system.</title>
        <authorList>
            <person name="Anantharaman K."/>
            <person name="Brown C.T."/>
            <person name="Hug L.A."/>
            <person name="Sharon I."/>
            <person name="Castelle C.J."/>
            <person name="Probst A.J."/>
            <person name="Thomas B.C."/>
            <person name="Singh A."/>
            <person name="Wilkins M.J."/>
            <person name="Karaoz U."/>
            <person name="Brodie E.L."/>
            <person name="Williams K.H."/>
            <person name="Hubbard S.S."/>
            <person name="Banfield J.F."/>
        </authorList>
    </citation>
    <scope>NUCLEOTIDE SEQUENCE [LARGE SCALE GENOMIC DNA]</scope>
</reference>
<name>A0A1F7W6H9_9BACT</name>
<evidence type="ECO:0000313" key="1">
    <source>
        <dbReference type="EMBL" id="OGL98411.1"/>
    </source>
</evidence>
<dbReference type="AlphaFoldDB" id="A0A1F7W6H9"/>
<proteinExistence type="predicted"/>
<comment type="caution">
    <text evidence="1">The sequence shown here is derived from an EMBL/GenBank/DDBJ whole genome shotgun (WGS) entry which is preliminary data.</text>
</comment>
<sequence>MTTRGFSLIPGLVRGEACHVRILPMPNDIDYVGREFPSELFDRELEGQIHEVGKERKEGGTQAVARLLDPWLDGNLHPMLGRLFGAEPPSPFPYRVTPIHFLNGWTRESTLRTGDECFVWIKADGNIPWLERAPDLLPSAFPEYPHEHLVGFWQARVTAIIKPRDPAVKARKVRAVLIDDRIRDHAHPSVRKLYGHEPWTDYSATLTDDRLGEAGAEMLDEIVDGVQRLASRLSRI</sequence>
<dbReference type="EMBL" id="MGFE01000020">
    <property type="protein sequence ID" value="OGL98411.1"/>
    <property type="molecule type" value="Genomic_DNA"/>
</dbReference>
<accession>A0A1F7W6H9</accession>
<protein>
    <submittedName>
        <fullName evidence="1">Uncharacterized protein</fullName>
    </submittedName>
</protein>